<accession>A0ABQ4QWI3</accession>
<proteinExistence type="predicted"/>
<keyword evidence="2" id="KW-1185">Reference proteome</keyword>
<organism evidence="1 2">
    <name type="scientific">Methylobacterium crusticola</name>
    <dbReference type="NCBI Taxonomy" id="1697972"/>
    <lineage>
        <taxon>Bacteria</taxon>
        <taxon>Pseudomonadati</taxon>
        <taxon>Pseudomonadota</taxon>
        <taxon>Alphaproteobacteria</taxon>
        <taxon>Hyphomicrobiales</taxon>
        <taxon>Methylobacteriaceae</taxon>
        <taxon>Methylobacterium</taxon>
    </lineage>
</organism>
<evidence type="ECO:0000313" key="2">
    <source>
        <dbReference type="Proteomes" id="UP001055167"/>
    </source>
</evidence>
<dbReference type="EMBL" id="BPQH01000006">
    <property type="protein sequence ID" value="GJD49547.1"/>
    <property type="molecule type" value="Genomic_DNA"/>
</dbReference>
<protein>
    <submittedName>
        <fullName evidence="1">Uncharacterized protein</fullName>
    </submittedName>
</protein>
<comment type="caution">
    <text evidence="1">The sequence shown here is derived from an EMBL/GenBank/DDBJ whole genome shotgun (WGS) entry which is preliminary data.</text>
</comment>
<dbReference type="Proteomes" id="UP001055167">
    <property type="component" value="Unassembled WGS sequence"/>
</dbReference>
<name>A0ABQ4QWI3_9HYPH</name>
<gene>
    <name evidence="1" type="ORF">OPKNFCMD_2278</name>
</gene>
<sequence>MVEIRHLKAGEGIPADVDGIVLVYRRAAGSSA</sequence>
<evidence type="ECO:0000313" key="1">
    <source>
        <dbReference type="EMBL" id="GJD49547.1"/>
    </source>
</evidence>
<reference evidence="1" key="1">
    <citation type="journal article" date="2021" name="Front. Microbiol.">
        <title>Comprehensive Comparative Genomics and Phenotyping of Methylobacterium Species.</title>
        <authorList>
            <person name="Alessa O."/>
            <person name="Ogura Y."/>
            <person name="Fujitani Y."/>
            <person name="Takami H."/>
            <person name="Hayashi T."/>
            <person name="Sahin N."/>
            <person name="Tani A."/>
        </authorList>
    </citation>
    <scope>NUCLEOTIDE SEQUENCE</scope>
    <source>
        <strain evidence="1">KCTC 52305</strain>
    </source>
</reference>
<reference evidence="1" key="2">
    <citation type="submission" date="2021-08" db="EMBL/GenBank/DDBJ databases">
        <authorList>
            <person name="Tani A."/>
            <person name="Ola A."/>
            <person name="Ogura Y."/>
            <person name="Katsura K."/>
            <person name="Hayashi T."/>
        </authorList>
    </citation>
    <scope>NUCLEOTIDE SEQUENCE</scope>
    <source>
        <strain evidence="1">KCTC 52305</strain>
    </source>
</reference>